<dbReference type="Proteomes" id="UP000190814">
    <property type="component" value="Unassembled WGS sequence"/>
</dbReference>
<dbReference type="Gene3D" id="3.40.50.300">
    <property type="entry name" value="P-loop containing nucleotide triphosphate hydrolases"/>
    <property type="match status" value="1"/>
</dbReference>
<proteinExistence type="predicted"/>
<evidence type="ECO:0008006" key="3">
    <source>
        <dbReference type="Google" id="ProtNLM"/>
    </source>
</evidence>
<dbReference type="EMBL" id="FUXZ01000003">
    <property type="protein sequence ID" value="SKA60997.1"/>
    <property type="molecule type" value="Genomic_DNA"/>
</dbReference>
<dbReference type="OrthoDB" id="9790407at2"/>
<dbReference type="AlphaFoldDB" id="A0A1T4V7T2"/>
<evidence type="ECO:0000313" key="1">
    <source>
        <dbReference type="EMBL" id="SKA60997.1"/>
    </source>
</evidence>
<keyword evidence="2" id="KW-1185">Reference proteome</keyword>
<dbReference type="InterPro" id="IPR027417">
    <property type="entry name" value="P-loop_NTPase"/>
</dbReference>
<reference evidence="1 2" key="1">
    <citation type="submission" date="2017-02" db="EMBL/GenBank/DDBJ databases">
        <authorList>
            <person name="Peterson S.W."/>
        </authorList>
    </citation>
    <scope>NUCLEOTIDE SEQUENCE [LARGE SCALE GENOMIC DNA]</scope>
    <source>
        <strain evidence="1 2">ATCC 35992</strain>
    </source>
</reference>
<sequence length="167" mass="19304">MNVILLNGPMGIGKTTIGTYIADKFNGTAFIDGDWCMDLHPFVGNDETKEMAIDNIIHMIRNYKRCSYCNMVVVAWLMDDEWVIKKLIDGINKLDCDAKNITLVSSEMQLRKQWMNDKNCPWRTEEWLDISIKSLDKFSKMKEAIDITNLSIKEIANLVIKKCQFDN</sequence>
<organism evidence="1 2">
    <name type="scientific">Eubacterium uniforme</name>
    <dbReference type="NCBI Taxonomy" id="39495"/>
    <lineage>
        <taxon>Bacteria</taxon>
        <taxon>Bacillati</taxon>
        <taxon>Bacillota</taxon>
        <taxon>Clostridia</taxon>
        <taxon>Eubacteriales</taxon>
        <taxon>Eubacteriaceae</taxon>
        <taxon>Eubacterium</taxon>
    </lineage>
</organism>
<protein>
    <recommendedName>
        <fullName evidence="3">Shikimate kinase</fullName>
    </recommendedName>
</protein>
<gene>
    <name evidence="1" type="ORF">SAMN02745111_00332</name>
</gene>
<dbReference type="STRING" id="39495.SAMN02745111_00332"/>
<name>A0A1T4V7T2_9FIRM</name>
<dbReference type="SUPFAM" id="SSF52540">
    <property type="entry name" value="P-loop containing nucleoside triphosphate hydrolases"/>
    <property type="match status" value="1"/>
</dbReference>
<dbReference type="RefSeq" id="WP_078765226.1">
    <property type="nucleotide sequence ID" value="NZ_FUXZ01000003.1"/>
</dbReference>
<evidence type="ECO:0000313" key="2">
    <source>
        <dbReference type="Proteomes" id="UP000190814"/>
    </source>
</evidence>
<accession>A0A1T4V7T2</accession>